<dbReference type="CDD" id="cd00082">
    <property type="entry name" value="HisKA"/>
    <property type="match status" value="1"/>
</dbReference>
<keyword evidence="12" id="KW-0418">Kinase</keyword>
<feature type="modified residue" description="4-aspartylphosphate" evidence="6">
    <location>
        <position position="1459"/>
    </location>
</feature>
<evidence type="ECO:0000256" key="2">
    <source>
        <dbReference type="ARBA" id="ARBA00022553"/>
    </source>
</evidence>
<feature type="compositionally biased region" description="Low complexity" evidence="7">
    <location>
        <begin position="1128"/>
        <end position="1142"/>
    </location>
</feature>
<dbReference type="EMBL" id="DF236984">
    <property type="protein sequence ID" value="GAQ79650.1"/>
    <property type="molecule type" value="Genomic_DNA"/>
</dbReference>
<dbReference type="PROSITE" id="PS50839">
    <property type="entry name" value="CHASE"/>
    <property type="match status" value="1"/>
</dbReference>
<evidence type="ECO:0000259" key="9">
    <source>
        <dbReference type="PROSITE" id="PS50109"/>
    </source>
</evidence>
<dbReference type="Gene3D" id="3.30.565.10">
    <property type="entry name" value="Histidine kinase-like ATPase, C-terminal domain"/>
    <property type="match status" value="2"/>
</dbReference>
<dbReference type="PRINTS" id="PR00344">
    <property type="entry name" value="BCTRLSENSOR"/>
</dbReference>
<dbReference type="Gene3D" id="3.40.50.2300">
    <property type="match status" value="1"/>
</dbReference>
<dbReference type="InterPro" id="IPR004358">
    <property type="entry name" value="Sig_transdc_His_kin-like_C"/>
</dbReference>
<evidence type="ECO:0000256" key="6">
    <source>
        <dbReference type="PROSITE-ProRule" id="PRU00169"/>
    </source>
</evidence>
<dbReference type="PANTHER" id="PTHR45339:SF6">
    <property type="entry name" value="SENSORY HISTIDINE PROTEIN KINASE"/>
    <property type="match status" value="1"/>
</dbReference>
<feature type="domain" description="Histidine kinase" evidence="9">
    <location>
        <begin position="438"/>
        <end position="916"/>
    </location>
</feature>
<dbReference type="InterPro" id="IPR036097">
    <property type="entry name" value="HisK_dim/P_sf"/>
</dbReference>
<keyword evidence="13" id="KW-1185">Reference proteome</keyword>
<dbReference type="Pfam" id="PF03924">
    <property type="entry name" value="CHASE"/>
    <property type="match status" value="1"/>
</dbReference>
<evidence type="ECO:0000259" key="10">
    <source>
        <dbReference type="PROSITE" id="PS50110"/>
    </source>
</evidence>
<dbReference type="OrthoDB" id="10266508at2759"/>
<dbReference type="GO" id="GO:0000155">
    <property type="term" value="F:phosphorelay sensor kinase activity"/>
    <property type="evidence" value="ECO:0007669"/>
    <property type="project" value="InterPro"/>
</dbReference>
<dbReference type="Gene3D" id="1.10.287.130">
    <property type="match status" value="1"/>
</dbReference>
<protein>
    <submittedName>
        <fullName evidence="12">Signal transduction histidine kinase</fullName>
    </submittedName>
</protein>
<dbReference type="STRING" id="105231.A0A1Y1HM10"/>
<dbReference type="SUPFAM" id="SSF47384">
    <property type="entry name" value="Homodimeric domain of signal transducing histidine kinase"/>
    <property type="match status" value="1"/>
</dbReference>
<dbReference type="InterPro" id="IPR003661">
    <property type="entry name" value="HisK_dim/P_dom"/>
</dbReference>
<dbReference type="CDD" id="cd17546">
    <property type="entry name" value="REC_hyHK_CKI1_RcsC-like"/>
    <property type="match status" value="1"/>
</dbReference>
<feature type="compositionally biased region" description="Basic and acidic residues" evidence="7">
    <location>
        <begin position="709"/>
        <end position="723"/>
    </location>
</feature>
<feature type="domain" description="CHASE" evidence="11">
    <location>
        <begin position="122"/>
        <end position="313"/>
    </location>
</feature>
<feature type="region of interest" description="Disordered" evidence="7">
    <location>
        <begin position="1023"/>
        <end position="1146"/>
    </location>
</feature>
<dbReference type="OMA" id="NCHEGSS"/>
<feature type="domain" description="Response regulatory" evidence="10">
    <location>
        <begin position="1408"/>
        <end position="1534"/>
    </location>
</feature>
<keyword evidence="5 8" id="KW-0472">Membrane</keyword>
<dbReference type="InterPro" id="IPR042240">
    <property type="entry name" value="CHASE_sf"/>
</dbReference>
<dbReference type="PROSITE" id="PS50109">
    <property type="entry name" value="HIS_KIN"/>
    <property type="match status" value="1"/>
</dbReference>
<feature type="transmembrane region" description="Helical" evidence="8">
    <location>
        <begin position="60"/>
        <end position="79"/>
    </location>
</feature>
<dbReference type="Pfam" id="PF02518">
    <property type="entry name" value="HATPase_c"/>
    <property type="match status" value="1"/>
</dbReference>
<dbReference type="Pfam" id="PF00512">
    <property type="entry name" value="HisKA"/>
    <property type="match status" value="1"/>
</dbReference>
<feature type="region of interest" description="Disordered" evidence="7">
    <location>
        <begin position="919"/>
        <end position="948"/>
    </location>
</feature>
<evidence type="ECO:0000256" key="3">
    <source>
        <dbReference type="ARBA" id="ARBA00022692"/>
    </source>
</evidence>
<dbReference type="GO" id="GO:0016020">
    <property type="term" value="C:membrane"/>
    <property type="evidence" value="ECO:0007669"/>
    <property type="project" value="UniProtKB-SubCell"/>
</dbReference>
<dbReference type="SUPFAM" id="SSF55874">
    <property type="entry name" value="ATPase domain of HSP90 chaperone/DNA topoisomerase II/histidine kinase"/>
    <property type="match status" value="2"/>
</dbReference>
<dbReference type="InterPro" id="IPR006189">
    <property type="entry name" value="CHASE_dom"/>
</dbReference>
<evidence type="ECO:0000313" key="13">
    <source>
        <dbReference type="Proteomes" id="UP000054558"/>
    </source>
</evidence>
<dbReference type="SMART" id="SM00388">
    <property type="entry name" value="HisKA"/>
    <property type="match status" value="1"/>
</dbReference>
<name>A0A1Y1HM10_KLENI</name>
<feature type="region of interest" description="Disordered" evidence="7">
    <location>
        <begin position="1184"/>
        <end position="1212"/>
    </location>
</feature>
<organism evidence="12 13">
    <name type="scientific">Klebsormidium nitens</name>
    <name type="common">Green alga</name>
    <name type="synonym">Ulothrix nitens</name>
    <dbReference type="NCBI Taxonomy" id="105231"/>
    <lineage>
        <taxon>Eukaryota</taxon>
        <taxon>Viridiplantae</taxon>
        <taxon>Streptophyta</taxon>
        <taxon>Klebsormidiophyceae</taxon>
        <taxon>Klebsormidiales</taxon>
        <taxon>Klebsormidiaceae</taxon>
        <taxon>Klebsormidium</taxon>
    </lineage>
</organism>
<dbReference type="PROSITE" id="PS50110">
    <property type="entry name" value="RESPONSE_REGULATORY"/>
    <property type="match status" value="1"/>
</dbReference>
<evidence type="ECO:0000256" key="8">
    <source>
        <dbReference type="SAM" id="Phobius"/>
    </source>
</evidence>
<evidence type="ECO:0000256" key="5">
    <source>
        <dbReference type="ARBA" id="ARBA00023136"/>
    </source>
</evidence>
<feature type="compositionally biased region" description="Low complexity" evidence="7">
    <location>
        <begin position="12"/>
        <end position="24"/>
    </location>
</feature>
<dbReference type="InterPro" id="IPR001789">
    <property type="entry name" value="Sig_transdc_resp-reg_receiver"/>
</dbReference>
<keyword evidence="4 8" id="KW-1133">Transmembrane helix</keyword>
<keyword evidence="3 8" id="KW-0812">Transmembrane</keyword>
<dbReference type="Pfam" id="PF00072">
    <property type="entry name" value="Response_reg"/>
    <property type="match status" value="1"/>
</dbReference>
<evidence type="ECO:0000259" key="11">
    <source>
        <dbReference type="PROSITE" id="PS50839"/>
    </source>
</evidence>
<evidence type="ECO:0000313" key="12">
    <source>
        <dbReference type="EMBL" id="GAQ79650.1"/>
    </source>
</evidence>
<dbReference type="SMART" id="SM00387">
    <property type="entry name" value="HATPase_c"/>
    <property type="match status" value="1"/>
</dbReference>
<feature type="transmembrane region" description="Helical" evidence="8">
    <location>
        <begin position="372"/>
        <end position="396"/>
    </location>
</feature>
<proteinExistence type="predicted"/>
<feature type="compositionally biased region" description="Low complexity" evidence="7">
    <location>
        <begin position="1386"/>
        <end position="1401"/>
    </location>
</feature>
<dbReference type="SUPFAM" id="SSF52172">
    <property type="entry name" value="CheY-like"/>
    <property type="match status" value="1"/>
</dbReference>
<feature type="compositionally biased region" description="Basic and acidic residues" evidence="7">
    <location>
        <begin position="806"/>
        <end position="820"/>
    </location>
</feature>
<feature type="compositionally biased region" description="Gly residues" evidence="7">
    <location>
        <begin position="1"/>
        <end position="11"/>
    </location>
</feature>
<dbReference type="InterPro" id="IPR003594">
    <property type="entry name" value="HATPase_dom"/>
</dbReference>
<feature type="compositionally biased region" description="Polar residues" evidence="7">
    <location>
        <begin position="1107"/>
        <end position="1120"/>
    </location>
</feature>
<feature type="compositionally biased region" description="Polar residues" evidence="7">
    <location>
        <begin position="925"/>
        <end position="945"/>
    </location>
</feature>
<reference evidence="12 13" key="1">
    <citation type="journal article" date="2014" name="Nat. Commun.">
        <title>Klebsormidium flaccidum genome reveals primary factors for plant terrestrial adaptation.</title>
        <authorList>
            <person name="Hori K."/>
            <person name="Maruyama F."/>
            <person name="Fujisawa T."/>
            <person name="Togashi T."/>
            <person name="Yamamoto N."/>
            <person name="Seo M."/>
            <person name="Sato S."/>
            <person name="Yamada T."/>
            <person name="Mori H."/>
            <person name="Tajima N."/>
            <person name="Moriyama T."/>
            <person name="Ikeuchi M."/>
            <person name="Watanabe M."/>
            <person name="Wada H."/>
            <person name="Kobayashi K."/>
            <person name="Saito M."/>
            <person name="Masuda T."/>
            <person name="Sasaki-Sekimoto Y."/>
            <person name="Mashiguchi K."/>
            <person name="Awai K."/>
            <person name="Shimojima M."/>
            <person name="Masuda S."/>
            <person name="Iwai M."/>
            <person name="Nobusawa T."/>
            <person name="Narise T."/>
            <person name="Kondo S."/>
            <person name="Saito H."/>
            <person name="Sato R."/>
            <person name="Murakawa M."/>
            <person name="Ihara Y."/>
            <person name="Oshima-Yamada Y."/>
            <person name="Ohtaka K."/>
            <person name="Satoh M."/>
            <person name="Sonobe K."/>
            <person name="Ishii M."/>
            <person name="Ohtani R."/>
            <person name="Kanamori-Sato M."/>
            <person name="Honoki R."/>
            <person name="Miyazaki D."/>
            <person name="Mochizuki H."/>
            <person name="Umetsu J."/>
            <person name="Higashi K."/>
            <person name="Shibata D."/>
            <person name="Kamiya Y."/>
            <person name="Sato N."/>
            <person name="Nakamura Y."/>
            <person name="Tabata S."/>
            <person name="Ida S."/>
            <person name="Kurokawa K."/>
            <person name="Ohta H."/>
        </authorList>
    </citation>
    <scope>NUCLEOTIDE SEQUENCE [LARGE SCALE GENOMIC DNA]</scope>
    <source>
        <strain evidence="12 13">NIES-2285</strain>
    </source>
</reference>
<feature type="region of interest" description="Disordered" evidence="7">
    <location>
        <begin position="1374"/>
        <end position="1401"/>
    </location>
</feature>
<dbReference type="InterPro" id="IPR005467">
    <property type="entry name" value="His_kinase_dom"/>
</dbReference>
<keyword evidence="2 6" id="KW-0597">Phosphoprotein</keyword>
<gene>
    <name evidence="12" type="ORF">KFL_000350070</name>
</gene>
<comment type="subcellular location">
    <subcellularLocation>
        <location evidence="1">Membrane</location>
    </subcellularLocation>
</comment>
<dbReference type="InterPro" id="IPR011006">
    <property type="entry name" value="CheY-like_superfamily"/>
</dbReference>
<dbReference type="SMART" id="SM01079">
    <property type="entry name" value="CHASE"/>
    <property type="match status" value="1"/>
</dbReference>
<feature type="region of interest" description="Disordered" evidence="7">
    <location>
        <begin position="659"/>
        <end position="834"/>
    </location>
</feature>
<sequence length="1537" mass="164350">MRPAGGRGSSGGPSSASTSGPTSPQRNNDTWDLSIFKVPKPKSCIFWCKHCPPGLRRFLLWLWLFVGLAAAVTAAVIIIRNLKVNRQRDLELECKNRANVLQSELRAAADQALMYSGFVLTLQGNLTQQNFQTFGEATIRARFLLGRIAYLIRVTQAQRPLLDTPFFPFTQYAPNSSTIQVPRDNASEYALVRYTGQVPLRGNVFGLDLAADPVLSQTIFEARDTGKEQLSPPRILYNGLLGFVIVSAVYEPVAFPESATVQQRRDACIGYTYAQVNAQSLANNVFANFSDTRVESRVYDVTTEPPQDTNLLYARHFQNNNGSGSSATLLDQGTNLTVMLPKWKPDYAIPIYEQSRIYSLQCRRTNPGNARIVMTGVGYAILIMFVVLMAALTMYISFKRLDSMEKEAARMHIVSERLSMAKAAAEAADTAKGRFLATVSHEIRTPLNGVLGCMSLLLDTPLNDVQLDYVRTARASGKALVALVNDVLDLSKVEAGAMELECEPFDIRSLIEDILGMFASTTREKGLELAGLVRDGVPETVVGDAGRIRQVLINLLGNSVKFTQKGSVFVCVWAAHFPKSAPPTAESDRAGPAVSWVSKDVLDLSGGGRGATLRRAKLAFGSPNILVAPAAGPSGIGGSFREDDGRRISKSSMFGSLRLGRSARFSEPSKPGEHPGGILKSASALGSSSRFKHVTISIPDPAGEEPSTSEERRTEDRRTEETTARSASFSQKLKMTLSGLTKGALLRKGGEREEAGRAPEKQTVPPAGSTEDSDGARSRARRRSFEIYDRTSNSMRRDIEMGSTKETPEGRLREVEKDASTRGGENGSASDLPEEDMELRVFFRVEDTGPGVPPNVQSKLFRPFQQADSSTSRKFGGTGIGLVISERLITLMGGSVMAWSETDVGTSFQFDVHMPAVDLAPPTPSSGGQSPVANHGTNWQQSSRAPSDFEGARAIVVQDEDVRREVAVGILQRMQMHVVGVCNCTEALELAVAAYTLDADQKARGESPSPSPRGYGVLRHRLTKSGISSTPGDAGNLLDSGGEQSEETGAGGFGPAPGNARFDTGSQREGGGETESTSTRETNSESSAGQVGGETNVGGTRERSQADGVSSPSAIVTTKASHQRLESRGSVSSSSSGASVSSPIADQGRLPSLQLWNMEEGDESGEDKDIEKVIAAGEKALRATEQNGVSESGFTNQLSTSENNSANLRGLSAGSNATGSAARLGANPEIEQVSLSGGAGVPESTTPTFRDVMDGLPVGREPFGRAPADADVSADITPDEDARLALQDAAEGGRFRVVLVDVDCVGKVSALEFAKQVKDDPRLSELLVVGMCVGGPHNQENGRGDEAKAVGLLGPVFKPLRRGALAAVLHGAMHPEGADLPRSPPGEETTPTSGGSTPVGSVPLDGKKILVVDDVAINVKVASRMIAAFKCQVLTAASGQEAIDIFRREQGSLDLILMDVQMPEMDGFEATQKIREIIAENEALGAPRRKLPILALTADVMSGTKEECLKAGMDGYLPKPLNPKKLKELLHEFIGSE</sequence>
<dbReference type="InterPro" id="IPR036890">
    <property type="entry name" value="HATPase_C_sf"/>
</dbReference>
<dbReference type="PANTHER" id="PTHR45339">
    <property type="entry name" value="HYBRID SIGNAL TRANSDUCTION HISTIDINE KINASE J"/>
    <property type="match status" value="1"/>
</dbReference>
<feature type="compositionally biased region" description="Basic and acidic residues" evidence="7">
    <location>
        <begin position="748"/>
        <end position="760"/>
    </location>
</feature>
<evidence type="ECO:0000256" key="1">
    <source>
        <dbReference type="ARBA" id="ARBA00004370"/>
    </source>
</evidence>
<keyword evidence="12" id="KW-0808">Transferase</keyword>
<feature type="compositionally biased region" description="Low complexity" evidence="7">
    <location>
        <begin position="1074"/>
        <end position="1087"/>
    </location>
</feature>
<accession>A0A1Y1HM10</accession>
<dbReference type="Gene3D" id="3.30.450.350">
    <property type="entry name" value="CHASE domain"/>
    <property type="match status" value="1"/>
</dbReference>
<evidence type="ECO:0000256" key="7">
    <source>
        <dbReference type="SAM" id="MobiDB-lite"/>
    </source>
</evidence>
<dbReference type="SMART" id="SM00448">
    <property type="entry name" value="REC"/>
    <property type="match status" value="1"/>
</dbReference>
<evidence type="ECO:0000256" key="4">
    <source>
        <dbReference type="ARBA" id="ARBA00022989"/>
    </source>
</evidence>
<feature type="compositionally biased region" description="Basic and acidic residues" evidence="7">
    <location>
        <begin position="783"/>
        <end position="800"/>
    </location>
</feature>
<dbReference type="Proteomes" id="UP000054558">
    <property type="component" value="Unassembled WGS sequence"/>
</dbReference>
<feature type="region of interest" description="Disordered" evidence="7">
    <location>
        <begin position="1"/>
        <end position="30"/>
    </location>
</feature>